<evidence type="ECO:0000256" key="2">
    <source>
        <dbReference type="ARBA" id="ARBA00012135"/>
    </source>
</evidence>
<accession>A0A2P2DZZ7</accession>
<keyword evidence="5 8" id="KW-0418">Kinase</keyword>
<gene>
    <name evidence="8" type="primary">thiD</name>
    <name evidence="8" type="ORF">LPTSP4_17380</name>
</gene>
<comment type="pathway">
    <text evidence="1">Cofactor biosynthesis; thiamine diphosphate biosynthesis.</text>
</comment>
<keyword evidence="4" id="KW-0547">Nucleotide-binding</keyword>
<keyword evidence="3" id="KW-0808">Transferase</keyword>
<dbReference type="GO" id="GO:0008902">
    <property type="term" value="F:hydroxymethylpyrimidine kinase activity"/>
    <property type="evidence" value="ECO:0007669"/>
    <property type="project" value="UniProtKB-EC"/>
</dbReference>
<dbReference type="EMBL" id="BFBB01000004">
    <property type="protein sequence ID" value="GBF50214.1"/>
    <property type="molecule type" value="Genomic_DNA"/>
</dbReference>
<dbReference type="AlphaFoldDB" id="A0A2P2DZZ7"/>
<comment type="caution">
    <text evidence="8">The sequence shown here is derived from an EMBL/GenBank/DDBJ whole genome shotgun (WGS) entry which is preliminary data.</text>
</comment>
<dbReference type="FunFam" id="3.40.1190.20:FF:000003">
    <property type="entry name" value="Phosphomethylpyrimidine kinase ThiD"/>
    <property type="match status" value="1"/>
</dbReference>
<dbReference type="Pfam" id="PF08543">
    <property type="entry name" value="Phos_pyr_kin"/>
    <property type="match status" value="1"/>
</dbReference>
<dbReference type="PANTHER" id="PTHR20858:SF17">
    <property type="entry name" value="HYDROXYMETHYLPYRIMIDINE_PHOSPHOMETHYLPYRIMIDINE KINASE THI20-RELATED"/>
    <property type="match status" value="1"/>
</dbReference>
<dbReference type="InterPro" id="IPR029056">
    <property type="entry name" value="Ribokinase-like"/>
</dbReference>
<dbReference type="CDD" id="cd01169">
    <property type="entry name" value="HMPP_kinase"/>
    <property type="match status" value="1"/>
</dbReference>
<evidence type="ECO:0000313" key="8">
    <source>
        <dbReference type="EMBL" id="GBF50214.1"/>
    </source>
</evidence>
<dbReference type="GO" id="GO:0005524">
    <property type="term" value="F:ATP binding"/>
    <property type="evidence" value="ECO:0007669"/>
    <property type="project" value="UniProtKB-KW"/>
</dbReference>
<dbReference type="InterPro" id="IPR004399">
    <property type="entry name" value="HMP/HMP-P_kinase_dom"/>
</dbReference>
<dbReference type="SUPFAM" id="SSF53613">
    <property type="entry name" value="Ribokinase-like"/>
    <property type="match status" value="1"/>
</dbReference>
<protein>
    <recommendedName>
        <fullName evidence="2">hydroxymethylpyrimidine kinase</fullName>
        <ecNumber evidence="2">2.7.1.49</ecNumber>
    </recommendedName>
</protein>
<proteinExistence type="predicted"/>
<sequence>MNMTESLPIVLTIAGSDSGGGAGVQADLKTFSSLGAFGTTVFTCLTAQNPDGVSAIHTVSLDFIKQQLDAVFQYFPVLACKTGMLFSEEIISLVSEYMRSKPVKLVVDPVMVATSGAKLLQDDAILALKEKCIPLASLITPNLDEAKLLLGKDIPSSSALESAAKELYEIYKVPILLKGGHLKDSKSAIDVLFDGKAIYSYQKPFLDLVNTHGTGCTYSSAITTFLAKGDSLPEAVGNAKEYLHRALETSVTTGKTKHLFHFAKD</sequence>
<dbReference type="GO" id="GO:0008972">
    <property type="term" value="F:phosphomethylpyrimidine kinase activity"/>
    <property type="evidence" value="ECO:0007669"/>
    <property type="project" value="InterPro"/>
</dbReference>
<evidence type="ECO:0000256" key="3">
    <source>
        <dbReference type="ARBA" id="ARBA00022679"/>
    </source>
</evidence>
<organism evidence="8 9">
    <name type="scientific">Leptospira ryugenii</name>
    <dbReference type="NCBI Taxonomy" id="1917863"/>
    <lineage>
        <taxon>Bacteria</taxon>
        <taxon>Pseudomonadati</taxon>
        <taxon>Spirochaetota</taxon>
        <taxon>Spirochaetia</taxon>
        <taxon>Leptospirales</taxon>
        <taxon>Leptospiraceae</taxon>
        <taxon>Leptospira</taxon>
    </lineage>
</organism>
<evidence type="ECO:0000313" key="9">
    <source>
        <dbReference type="Proteomes" id="UP000245133"/>
    </source>
</evidence>
<keyword evidence="9" id="KW-1185">Reference proteome</keyword>
<dbReference type="EC" id="2.7.1.49" evidence="2"/>
<dbReference type="GO" id="GO:0009228">
    <property type="term" value="P:thiamine biosynthetic process"/>
    <property type="evidence" value="ECO:0007669"/>
    <property type="project" value="InterPro"/>
</dbReference>
<evidence type="ECO:0000256" key="4">
    <source>
        <dbReference type="ARBA" id="ARBA00022741"/>
    </source>
</evidence>
<dbReference type="Gene3D" id="3.40.1190.20">
    <property type="match status" value="1"/>
</dbReference>
<name>A0A2P2DZZ7_9LEPT</name>
<keyword evidence="6" id="KW-0067">ATP-binding</keyword>
<evidence type="ECO:0000256" key="5">
    <source>
        <dbReference type="ARBA" id="ARBA00022777"/>
    </source>
</evidence>
<reference evidence="8 9" key="1">
    <citation type="submission" date="2018-02" db="EMBL/GenBank/DDBJ databases">
        <title>Novel Leptospira species isolated from soil and water in Japan.</title>
        <authorList>
            <person name="Nakao R."/>
            <person name="Masuzawa T."/>
        </authorList>
    </citation>
    <scope>NUCLEOTIDE SEQUENCE [LARGE SCALE GENOMIC DNA]</scope>
    <source>
        <strain evidence="8 9">YH101</strain>
    </source>
</reference>
<evidence type="ECO:0000259" key="7">
    <source>
        <dbReference type="Pfam" id="PF08543"/>
    </source>
</evidence>
<dbReference type="InterPro" id="IPR013749">
    <property type="entry name" value="PM/HMP-P_kinase-1"/>
</dbReference>
<evidence type="ECO:0000256" key="1">
    <source>
        <dbReference type="ARBA" id="ARBA00004948"/>
    </source>
</evidence>
<dbReference type="NCBIfam" id="TIGR00097">
    <property type="entry name" value="HMP-P_kinase"/>
    <property type="match status" value="1"/>
</dbReference>
<evidence type="ECO:0000256" key="6">
    <source>
        <dbReference type="ARBA" id="ARBA00022840"/>
    </source>
</evidence>
<dbReference type="Proteomes" id="UP000245133">
    <property type="component" value="Unassembled WGS sequence"/>
</dbReference>
<feature type="domain" description="Pyridoxamine kinase/Phosphomethylpyrimidine kinase" evidence="7">
    <location>
        <begin position="17"/>
        <end position="257"/>
    </location>
</feature>
<dbReference type="GO" id="GO:0005829">
    <property type="term" value="C:cytosol"/>
    <property type="evidence" value="ECO:0007669"/>
    <property type="project" value="TreeGrafter"/>
</dbReference>
<dbReference type="PANTHER" id="PTHR20858">
    <property type="entry name" value="PHOSPHOMETHYLPYRIMIDINE KINASE"/>
    <property type="match status" value="1"/>
</dbReference>